<dbReference type="InterPro" id="IPR000873">
    <property type="entry name" value="AMP-dep_synth/lig_dom"/>
</dbReference>
<dbReference type="PANTHER" id="PTHR45527:SF1">
    <property type="entry name" value="FATTY ACID SYNTHASE"/>
    <property type="match status" value="1"/>
</dbReference>
<keyword evidence="4" id="KW-0436">Ligase</keyword>
<evidence type="ECO:0000256" key="1">
    <source>
        <dbReference type="ARBA" id="ARBA00004924"/>
    </source>
</evidence>
<comment type="similarity">
    <text evidence="5">Belongs to the NRP synthetase family.</text>
</comment>
<dbReference type="Pfam" id="PF00501">
    <property type="entry name" value="AMP-binding"/>
    <property type="match status" value="3"/>
</dbReference>
<dbReference type="PANTHER" id="PTHR45527">
    <property type="entry name" value="NONRIBOSOMAL PEPTIDE SYNTHETASE"/>
    <property type="match status" value="1"/>
</dbReference>
<organism evidence="7 8">
    <name type="scientific">Salinomyces thailandicus</name>
    <dbReference type="NCBI Taxonomy" id="706561"/>
    <lineage>
        <taxon>Eukaryota</taxon>
        <taxon>Fungi</taxon>
        <taxon>Dikarya</taxon>
        <taxon>Ascomycota</taxon>
        <taxon>Pezizomycotina</taxon>
        <taxon>Dothideomycetes</taxon>
        <taxon>Dothideomycetidae</taxon>
        <taxon>Mycosphaerellales</taxon>
        <taxon>Teratosphaeriaceae</taxon>
        <taxon>Salinomyces</taxon>
    </lineage>
</organism>
<dbReference type="GO" id="GO:0005737">
    <property type="term" value="C:cytoplasm"/>
    <property type="evidence" value="ECO:0007669"/>
    <property type="project" value="TreeGrafter"/>
</dbReference>
<feature type="domain" description="Carrier" evidence="6">
    <location>
        <begin position="2158"/>
        <end position="2231"/>
    </location>
</feature>
<accession>A0A4U0U0J8</accession>
<dbReference type="SUPFAM" id="SSF56801">
    <property type="entry name" value="Acetyl-CoA synthetase-like"/>
    <property type="match status" value="3"/>
</dbReference>
<comment type="caution">
    <text evidence="7">The sequence shown here is derived from an EMBL/GenBank/DDBJ whole genome shotgun (WGS) entry which is preliminary data.</text>
</comment>
<dbReference type="Proteomes" id="UP000308549">
    <property type="component" value="Unassembled WGS sequence"/>
</dbReference>
<dbReference type="InterPro" id="IPR006162">
    <property type="entry name" value="Ppantetheine_attach_site"/>
</dbReference>
<dbReference type="InterPro" id="IPR009081">
    <property type="entry name" value="PP-bd_ACP"/>
</dbReference>
<evidence type="ECO:0000313" key="8">
    <source>
        <dbReference type="Proteomes" id="UP000308549"/>
    </source>
</evidence>
<dbReference type="GO" id="GO:0043041">
    <property type="term" value="P:amino acid activation for nonribosomal peptide biosynthetic process"/>
    <property type="evidence" value="ECO:0007669"/>
    <property type="project" value="TreeGrafter"/>
</dbReference>
<reference evidence="7 8" key="1">
    <citation type="submission" date="2017-03" db="EMBL/GenBank/DDBJ databases">
        <title>Genomes of endolithic fungi from Antarctica.</title>
        <authorList>
            <person name="Coleine C."/>
            <person name="Masonjones S."/>
            <person name="Stajich J.E."/>
        </authorList>
    </citation>
    <scope>NUCLEOTIDE SEQUENCE [LARGE SCALE GENOMIC DNA]</scope>
    <source>
        <strain evidence="7 8">CCFEE 6315</strain>
    </source>
</reference>
<dbReference type="Gene3D" id="3.40.50.12780">
    <property type="entry name" value="N-terminal domain of ligase-like"/>
    <property type="match status" value="3"/>
</dbReference>
<dbReference type="EMBL" id="NAJL01000018">
    <property type="protein sequence ID" value="TKA28411.1"/>
    <property type="molecule type" value="Genomic_DNA"/>
</dbReference>
<feature type="domain" description="Carrier" evidence="6">
    <location>
        <begin position="1607"/>
        <end position="1684"/>
    </location>
</feature>
<dbReference type="Gene3D" id="3.30.559.10">
    <property type="entry name" value="Chloramphenicol acetyltransferase-like domain"/>
    <property type="match status" value="6"/>
</dbReference>
<dbReference type="InterPro" id="IPR042099">
    <property type="entry name" value="ANL_N_sf"/>
</dbReference>
<dbReference type="InterPro" id="IPR020806">
    <property type="entry name" value="PKS_PP-bd"/>
</dbReference>
<evidence type="ECO:0000256" key="2">
    <source>
        <dbReference type="ARBA" id="ARBA00022450"/>
    </source>
</evidence>
<feature type="domain" description="Carrier" evidence="6">
    <location>
        <begin position="534"/>
        <end position="608"/>
    </location>
</feature>
<evidence type="ECO:0000313" key="7">
    <source>
        <dbReference type="EMBL" id="TKA28411.1"/>
    </source>
</evidence>
<dbReference type="Pfam" id="PF00668">
    <property type="entry name" value="Condensation"/>
    <property type="match status" value="6"/>
</dbReference>
<dbReference type="FunFam" id="3.40.50.12780:FF:000024">
    <property type="entry name" value="Nonribosomal siderophore peptide synthase SidC"/>
    <property type="match status" value="2"/>
</dbReference>
<dbReference type="InterPro" id="IPR001242">
    <property type="entry name" value="Condensation_dom"/>
</dbReference>
<feature type="domain" description="Carrier" evidence="6">
    <location>
        <begin position="4347"/>
        <end position="4420"/>
    </location>
</feature>
<dbReference type="CDD" id="cd05918">
    <property type="entry name" value="A_NRPS_SidN3_like"/>
    <property type="match status" value="2"/>
</dbReference>
<dbReference type="CDD" id="cd19542">
    <property type="entry name" value="CT_NRPS-like"/>
    <property type="match status" value="2"/>
</dbReference>
<dbReference type="InterPro" id="IPR020845">
    <property type="entry name" value="AMP-binding_CS"/>
</dbReference>
<evidence type="ECO:0000256" key="5">
    <source>
        <dbReference type="ARBA" id="ARBA00029454"/>
    </source>
</evidence>
<dbReference type="Pfam" id="PF00550">
    <property type="entry name" value="PP-binding"/>
    <property type="match status" value="6"/>
</dbReference>
<dbReference type="FunFam" id="3.30.300.30:FF:000033">
    <property type="entry name" value="Nonribosomal siderophore peptide synthase SidC"/>
    <property type="match status" value="1"/>
</dbReference>
<dbReference type="Gene3D" id="1.10.1200.10">
    <property type="entry name" value="ACP-like"/>
    <property type="match status" value="6"/>
</dbReference>
<feature type="domain" description="Carrier" evidence="6">
    <location>
        <begin position="3784"/>
        <end position="3857"/>
    </location>
</feature>
<dbReference type="InterPro" id="IPR010071">
    <property type="entry name" value="AA_adenyl_dom"/>
</dbReference>
<dbReference type="InterPro" id="IPR045851">
    <property type="entry name" value="AMP-bd_C_sf"/>
</dbReference>
<keyword evidence="2" id="KW-0596">Phosphopantetheine</keyword>
<dbReference type="GO" id="GO:0010106">
    <property type="term" value="P:cellular response to iron ion starvation"/>
    <property type="evidence" value="ECO:0007669"/>
    <property type="project" value="UniProtKB-ARBA"/>
</dbReference>
<dbReference type="PROSITE" id="PS50075">
    <property type="entry name" value="CARRIER"/>
    <property type="match status" value="6"/>
</dbReference>
<evidence type="ECO:0000256" key="4">
    <source>
        <dbReference type="ARBA" id="ARBA00022598"/>
    </source>
</evidence>
<dbReference type="InterPro" id="IPR023213">
    <property type="entry name" value="CAT-like_dom_sf"/>
</dbReference>
<dbReference type="NCBIfam" id="TIGR01733">
    <property type="entry name" value="AA-adenyl-dom"/>
    <property type="match status" value="3"/>
</dbReference>
<dbReference type="FunFam" id="3.30.300.30:FF:000015">
    <property type="entry name" value="Nonribosomal peptide synthase SidD"/>
    <property type="match status" value="1"/>
</dbReference>
<proteinExistence type="inferred from homology"/>
<keyword evidence="8" id="KW-1185">Reference proteome</keyword>
<evidence type="ECO:0000259" key="6">
    <source>
        <dbReference type="PROSITE" id="PS50075"/>
    </source>
</evidence>
<evidence type="ECO:0000256" key="3">
    <source>
        <dbReference type="ARBA" id="ARBA00022553"/>
    </source>
</evidence>
<dbReference type="PROSITE" id="PS00455">
    <property type="entry name" value="AMP_BINDING"/>
    <property type="match status" value="3"/>
</dbReference>
<dbReference type="GO" id="GO:0031177">
    <property type="term" value="F:phosphopantetheine binding"/>
    <property type="evidence" value="ECO:0007669"/>
    <property type="project" value="InterPro"/>
</dbReference>
<dbReference type="NCBIfam" id="NF003417">
    <property type="entry name" value="PRK04813.1"/>
    <property type="match status" value="3"/>
</dbReference>
<dbReference type="Gene3D" id="3.30.300.30">
    <property type="match status" value="3"/>
</dbReference>
<protein>
    <recommendedName>
        <fullName evidence="6">Carrier domain-containing protein</fullName>
    </recommendedName>
</protein>
<dbReference type="Gene3D" id="3.30.559.30">
    <property type="entry name" value="Nonribosomal peptide synthetase, condensation domain"/>
    <property type="match status" value="6"/>
</dbReference>
<name>A0A4U0U0J8_9PEZI</name>
<gene>
    <name evidence="7" type="ORF">B0A50_03878</name>
</gene>
<dbReference type="GO" id="GO:0016874">
    <property type="term" value="F:ligase activity"/>
    <property type="evidence" value="ECO:0007669"/>
    <property type="project" value="UniProtKB-KW"/>
</dbReference>
<dbReference type="InterPro" id="IPR036736">
    <property type="entry name" value="ACP-like_sf"/>
</dbReference>
<keyword evidence="3" id="KW-0597">Phosphoprotein</keyword>
<dbReference type="SMART" id="SM00823">
    <property type="entry name" value="PKS_PP"/>
    <property type="match status" value="5"/>
</dbReference>
<dbReference type="PROSITE" id="PS00012">
    <property type="entry name" value="PHOSPHOPANTETHEINE"/>
    <property type="match status" value="3"/>
</dbReference>
<feature type="domain" description="Carrier" evidence="6">
    <location>
        <begin position="3228"/>
        <end position="3305"/>
    </location>
</feature>
<comment type="pathway">
    <text evidence="1">Siderophore biosynthesis.</text>
</comment>
<dbReference type="OrthoDB" id="416786at2759"/>
<dbReference type="GO" id="GO:0031169">
    <property type="term" value="P:ferrichrome biosynthetic process"/>
    <property type="evidence" value="ECO:0007669"/>
    <property type="project" value="UniProtKB-ARBA"/>
</dbReference>
<sequence length="4904" mass="538920">MSDQLSILNPHPRRLPGPSLLHELVSGPSSGHAVAIEHLTKDAHREKLSYAQLQRRSNALAHQISSVYEASKPTQDARFIVPLFIPQSLELYVAQLAVLKAGGAFCPIALDAPEERLRYIMQDVDAKILLTVATLETSLPSLSDVSVFCIDGKTSEGAEVPPTPAVTPSDAAYVMYTSGSTGTPKGVIISHNSATQALLAHDQHIPRFSRFLQFANPTFDVSVFEIFFPFYRGSTLVSCDRRRLLNDLPGIISTMEIDAAELTPSVASSLLHDRASVPSLQVLLTIGEMLKQSVVDEFASSTTSEGILHGMYGPTEATIHCTLQPRFTDKMAVNNIGIPLDTVSAFVVNPSPNSVGAVPEIVPLGEEGELAVGGYQLADGYLNRDDQTRAAFVDHPQYGRLYRTGDRARLTSAGTMECLGRISGGQVKLRGQRIELGEVEYAVSRTDGCKTAAADIVEGALVAFCVRSTSSLDVEEVRRTSAKWLPAFMVPNDIVVLDRLPYLASGKIDRRALSDHYHSLKRSRAATNEAETIEPQSKTASKITEVLSHVLGRELNARADLQNAGLDSLSAIRVASQLHRSGFARPDATKILEARSVLDLEQLLSPEQDTSASPAEGEPVQMNCSQVIEELTRTYPLIANHSSEVEEVYGATAVQSAMLIETAKAPQRYCNSILLDIPVCEDLDRVQAAFHALARRHPLLRSGFLTSSAPRSGHLVVTWNSLLSRQIYEVDDDFNFDFSLNSDEDFLRPCYLQFRRGQNGREVLLKIHHALYDQWSIDILKTDLATALRGEPLEDATAFRQIAAFHDMHSEASRSEEALSFWQQHLNDFTSTPIPPMRGHCVSPGLERTEWQPLSFDILHARQTAASLGYSLPAVFQTAYAYLLSLYTGSTDVTFGTVFSGRHIAVPGVERTFGPLLSTLPSRLDLTTVSSCLDLLRLTQDRNRAMQRHSSTPLVDIKKAVDSAPGSALFDSLFVWQETSLGVNDMNSSVTEAASADQHEYNLVIEFEPSAQGLRARATYQKSILPVDQVDLALRQLECIGKHLLEHPQDPLDTLATAFRPDLLSAANPQPTKAAASHELLVKIEQQVDSTPEQVAIEFAGNTDGEHISTSTISYAELNRRANSCARSLLSSGVTTGGMVCVCMEKSIELYIAILAVIKSGAGYLPLLPETPSARVQAILRQASVQACVGDGTSLEMLQGTSSAPVLPFPQLDGRAADDDNVGIYPDDSELAYMVFTSGSTGEPKGVCVTRANLAGNLAVLAELYAAGPGDRLLQACSQAFDVSVFEIFFAFSTGMTLCAAVKDTLFTDLERSIRAFNVTHLSLTPTVAALLEPQNVPSVKFLVTAGEGVTDTVRRKWAGHGLHQGYGPSETTNICSVNMAMKHDDPLGNVGRPFKNTSALVLSTGSDCVVLPSGALGEFAFGGEQVFPGYLGRDDLNAEKLLDHPEYGRIYRSGDLGRVLHDGTLLISGRLDDQVKLRGNRIELGEINAAMIRHQEVSDCATLLVEDGHMNQMLVAYWVPKRLLKKKESATRIVSSGDDSIPGLFQHLEALLPSYMIPAMLLPISKIPFTVQTKLDRRLLRTIVREIPDESRFKYSNKTTDIDDDSDWSDEETTIALALAQSLHIPRNRIRRTTPFFALGMNSLTAIAFAKELSRQNYRQVSIAQVLQHASVKRLSQALHVSTSTEPQRADRGVLNLFSEDMVKQHIAACEAEGLQVEKVLPCTPLQEAMLSASMSSRSSSYQNLTSFRVFGDATQLLQCWETLVERHAILRTRFAETDSAAHPFMQLVMKRLPMPLRQIPTASDYTPATQQLAGDQEPHLDLSRPFLMDMEYSEGQTYMSLRMHHALYDGMSMSILLEEAERLFGGHSLPKAPSSEPFLKEVLYQNMPQAMQYWSGYLREYQPKPFPAPSDSRQPTQCTVEETLSISSQQLELAATRQSTTSSILIQAAWTKVLACLQDSQDVCFGNVVSGRAVLVPEVETLVAPCFNTVPIRVDLTRCRTNSQLAQVLHQHNLEIQEHQLSALRRMQSLSADPSLHLFDSILLVQPPSKALDSTIWEMLEDVGTMDMPVVLEVTPDSDVLKITLHHTAPQVSMELATLVTKAFVSALLASIRYTSGELRFLPDFDPTALVGQLASSQVMNGVEKQADNLDETDWTAAEVKVREVFAALSKVSVERIAKTTSMYQLGLDSLNAAQVASRLRRLGLNVDAMDVAEKLTPAAIAKAATGDEGGQAEPSTQVDLRAFDEAHRARLTELLGLNTENVEAVLPCTALQCGMIAQSLQSHGGLYINHVTYSIPSGLVLDQICHAWKAALKKHQALRVGFTQLEDPQRPFAMILHSSGDVSKILKCYNHQVDLQTVEDTATAEIIANLHLPAWRLSIATSGASSTMTLSLHHALYDAESLQHVVQDFHRALSGTLLGTASISKTLTSILLAEQNQAQDPADFWQKRLETMNPSRFPDLNPNRTHDCHMHVSTRHSALTVVQLERYCKSTGTTIQAVGQAAWASLLSAYTGEPNVTFGTVFSARSGSQSEATAFPAISTVPIHCNVGEPLDDLGTDMVAYNASIYRFRFTPLADVQRYCGFAGQSLFDTVFVYQKGAAGAESKPDWPIVRETAAVDYAASLELEVSAQGTVTVRLTAHSQYMPQQQADLIARQYEHTLVQWVQQLQYDSFESTNLYSVSPAKEDSLPSSASLLHQFVENGAQTSPDKPALEFITALNDTKSHSKTWTYRQLDERANQVAHLLQENDVSAGSIVAVRMQKRAEASFAFIGILKAGCAFLALDPELPQARQEFILQDAGVKVLLHDGKPSDSSPATHVAAVSLHESELSTYATTAIEIPEIRPSATCYVLYTSGTTGTPKGCEITHENAVQAMLAFQRLFAGHWNESSRWLQFASYWFDVSILEQFWSWSVEIAVVGAPRDLVLDDLSGFIEAARITHIDLTPSLARLLHPDEVPSLHKGVFITGGEALKQEIIDAWGPNSVVCNGYGPTEATIGVTMKTFVDSDAKPSNIGPPFDNVGAYVLTPGTSQPVLRGAVGELCVSGKLVGKGYLNRPELTAKSFPYLESLQERMYRTGDLVRLLADGSISFLGRIDTQAKLRGQRLEIGEIDSVITASSDNIVDVVSLVHKDAKAGKEALVSFITIARTDRRVELAVDIQDEALERVSAADDACRNRLPGYMVPTHIIPITSLPLTVNNKVDTKRLVALLNGLTPQELQRLKGSQESTSELNSSERRIAEILCKLLSIDVEAVDRNSNLFSLGLSSVSAITLSSLLRKEGLRSASVVAIMKNPVLWQLSGALLSEKIDDGIGHTKQAQLSIKAFAQRHRNYVLRRLSTTTDDLEAITPCTPLQEGLIIESMRHPERPYFNEFEYRLANVEPRRLEKAFLLLVGGIEILRAKYLQTDDGFAQVILRQGSAKIEKVELGDETKETAMARLKSQWLVTNQTDLVEPLKVFVLCSGQSEILVFFAHHAVYDGISWELMLDRLAETYKKQGPVDCGPSFTSILPSGPLRSLPEGKSFWQKRLGDVEFRPMPRKAESSDTPPSVSKTTVQSTKALDDLRRQLGVSHQAVLQVCFEAALVHHFNHISTYGHVVSGRSVGVDGADRVIGPLFNTLPTSIDVDASDNWAAAIRRIHDRNTAAVTFQHTPLREIKKWCCSHPADSMFDVLFVFQHRGEHGLAEKEDLWHAVDSPLKADYPLAFEITLLPGQSFQIMTVAQSNVADQGRLDALLATFRQALHAAGQRPEHLITEAFSIPRSAERATETRKTDDQPDVNGVYDFEWTGDALILRDAIAQICGVDAQDVDEHSTIFTLGLDSIDAVKLASRAKRAGLSLPVSKILQAQTIPRMLQAAGNAQVTRHDEHEHGRLTSLETKLKRHFTEVGRDTRLIERVLPATPHQEALVAEMLRSDYDDYYNHDVLRLQPGTDSDKLRQALQTVIERTLILRTAFVEVTDPSIDVTFAQLVHQPGEVDVQERSLNNEDELQALLRQIKDEARSTLGSRPPTAVTFVCVGDVQFLIFSLAHAQYDGHSLALIHDDVRRAYDGEYQERPTYEPVIQKSLAATSEEARNFWSDALCGANTSRFPPGHADSDQAIVHRAERPSNIPTAVARSFCQSYGVSIQALAQTAWSLLLAHYTRSLEVIYGVVLACRESEDAEQILFPTMNTVPVRATLHGSRAEMLRYMQSNINDIRPWQRTPLRVIQAACSSGVKRGQDRGGLFDTLFVYQHRPTAEGEEAKPLYESVGGSSSVEYPVAVEMEAVKDELILRTACKGSAMNEHQTSELLNQLDKVLSDLVNATDAPTVYFSGLEVTICGLQSFRLSSDGAISETEASAADQFESAADELPPVASQIREVLAQVAKVPAESISPSVSIENLGIDSISAIKVTALLRRQGVKMSVSEIVKEKTVAKMAQALSSREAETGSPEQAQDSGAVVTTVLRERGLDSLPADGAMDKDNIEAILPATAGQVYMLNVWHNSAGQLFYPTFEYELDLAADIEMLREAWKQLVARHSILRTVFCATNDEAIPVLQVVLQEAQAAFHETDQSQVATSQGQPMVSLTVTRKNDNTYHLGLKIHHALYDAISLPLLLQDFHRLISGHQTQPPDLKHADFLALSLPRETQKARQAFWTTYLQDLRPLHLPQPKQRSIPQKRIEIFQPSLFASIVELEKVARSEGLAIQALIFAAYARLYAALASKDCQEQSHEPDVVLGIYLANRTHLPSLEHLAAPTLNLVPLAVRSPARTPLLDLAKQVQKDLQSISTMHNSSIGLWEVEKWSGVKIDTFVNFFKLPGGDEDEQAEKRDVAAEPKLRELDTRRTTSPYSRIAEPSSSTENILPRELAPLRSMSEVYQRSVDLEATISPTTGSLDVGIFCPEAMLGLEEAEGVLRGLRGLLEGLLRGTRSE</sequence>
<dbReference type="SUPFAM" id="SSF52777">
    <property type="entry name" value="CoA-dependent acyltransferases"/>
    <property type="match status" value="12"/>
</dbReference>
<dbReference type="SUPFAM" id="SSF47336">
    <property type="entry name" value="ACP-like"/>
    <property type="match status" value="6"/>
</dbReference>